<gene>
    <name evidence="2" type="ORF">GUITHDRAFT_118040</name>
</gene>
<dbReference type="EMBL" id="JH993084">
    <property type="protein sequence ID" value="EKX35765.1"/>
    <property type="molecule type" value="Genomic_DNA"/>
</dbReference>
<feature type="region of interest" description="Disordered" evidence="1">
    <location>
        <begin position="79"/>
        <end position="139"/>
    </location>
</feature>
<sequence length="316" mass="35584">MAGRATCLFGAQCKVQDENSQLHRCTACSNMFHHVCANEWSEVWNHCGCNKRQVGKEVDRIQGAVPSIPEDRLAQAIAGTRNSGESGSNSANAGKRSRVEEEENDDDDDDDDDDDNDDGEEDDDGEEEEEDEEVDGDDPMMEEDQEVQELMEQLGAGKDGNLSQRSELAYLGSVGQLIAWLYEKKPVCLSAEFKRCMESEPDYKGPITKKIKELLKRQDLNPFNTRKFSHKQWCSYIKDVMKNTRLKLSSFTSLRSGVRKGSECSKESIISKDPITVRVVCHDGRSYASMQEYGCNCQQNISDSQLEFVLQISPHK</sequence>
<evidence type="ECO:0000313" key="4">
    <source>
        <dbReference type="Proteomes" id="UP000011087"/>
    </source>
</evidence>
<reference evidence="4" key="2">
    <citation type="submission" date="2012-11" db="EMBL/GenBank/DDBJ databases">
        <authorList>
            <person name="Kuo A."/>
            <person name="Curtis B.A."/>
            <person name="Tanifuji G."/>
            <person name="Burki F."/>
            <person name="Gruber A."/>
            <person name="Irimia M."/>
            <person name="Maruyama S."/>
            <person name="Arias M.C."/>
            <person name="Ball S.G."/>
            <person name="Gile G.H."/>
            <person name="Hirakawa Y."/>
            <person name="Hopkins J.F."/>
            <person name="Rensing S.A."/>
            <person name="Schmutz J."/>
            <person name="Symeonidi A."/>
            <person name="Elias M."/>
            <person name="Eveleigh R.J."/>
            <person name="Herman E.K."/>
            <person name="Klute M.J."/>
            <person name="Nakayama T."/>
            <person name="Obornik M."/>
            <person name="Reyes-Prieto A."/>
            <person name="Armbrust E.V."/>
            <person name="Aves S.J."/>
            <person name="Beiko R.G."/>
            <person name="Coutinho P."/>
            <person name="Dacks J.B."/>
            <person name="Durnford D.G."/>
            <person name="Fast N.M."/>
            <person name="Green B.R."/>
            <person name="Grisdale C."/>
            <person name="Hempe F."/>
            <person name="Henrissat B."/>
            <person name="Hoppner M.P."/>
            <person name="Ishida K.-I."/>
            <person name="Kim E."/>
            <person name="Koreny L."/>
            <person name="Kroth P.G."/>
            <person name="Liu Y."/>
            <person name="Malik S.-B."/>
            <person name="Maier U.G."/>
            <person name="McRose D."/>
            <person name="Mock T."/>
            <person name="Neilson J.A."/>
            <person name="Onodera N.T."/>
            <person name="Poole A.M."/>
            <person name="Pritham E.J."/>
            <person name="Richards T.A."/>
            <person name="Rocap G."/>
            <person name="Roy S.W."/>
            <person name="Sarai C."/>
            <person name="Schaack S."/>
            <person name="Shirato S."/>
            <person name="Slamovits C.H."/>
            <person name="Spencer D.F."/>
            <person name="Suzuki S."/>
            <person name="Worden A.Z."/>
            <person name="Zauner S."/>
            <person name="Barry K."/>
            <person name="Bell C."/>
            <person name="Bharti A.K."/>
            <person name="Crow J.A."/>
            <person name="Grimwood J."/>
            <person name="Kramer R."/>
            <person name="Lindquist E."/>
            <person name="Lucas S."/>
            <person name="Salamov A."/>
            <person name="McFadden G.I."/>
            <person name="Lane C.E."/>
            <person name="Keeling P.J."/>
            <person name="Gray M.W."/>
            <person name="Grigoriev I.V."/>
            <person name="Archibald J.M."/>
        </authorList>
    </citation>
    <scope>NUCLEOTIDE SEQUENCE</scope>
    <source>
        <strain evidence="4">CCMP2712</strain>
    </source>
</reference>
<dbReference type="HOGENOM" id="CLU_961709_0_0_1"/>
<dbReference type="EnsemblProtists" id="EKX35765">
    <property type="protein sequence ID" value="EKX35765"/>
    <property type="gene ID" value="GUITHDRAFT_118040"/>
</dbReference>
<dbReference type="AlphaFoldDB" id="L1IIY6"/>
<dbReference type="KEGG" id="gtt:GUITHDRAFT_118040"/>
<protein>
    <submittedName>
        <fullName evidence="2 3">Uncharacterized protein</fullName>
    </submittedName>
</protein>
<organism evidence="2">
    <name type="scientific">Guillardia theta (strain CCMP2712)</name>
    <name type="common">Cryptophyte</name>
    <dbReference type="NCBI Taxonomy" id="905079"/>
    <lineage>
        <taxon>Eukaryota</taxon>
        <taxon>Cryptophyceae</taxon>
        <taxon>Pyrenomonadales</taxon>
        <taxon>Geminigeraceae</taxon>
        <taxon>Guillardia</taxon>
    </lineage>
</organism>
<accession>L1IIY6</accession>
<evidence type="ECO:0000313" key="3">
    <source>
        <dbReference type="EnsemblProtists" id="EKX35765"/>
    </source>
</evidence>
<proteinExistence type="predicted"/>
<reference evidence="2 4" key="1">
    <citation type="journal article" date="2012" name="Nature">
        <title>Algal genomes reveal evolutionary mosaicism and the fate of nucleomorphs.</title>
        <authorList>
            <consortium name="DOE Joint Genome Institute"/>
            <person name="Curtis B.A."/>
            <person name="Tanifuji G."/>
            <person name="Burki F."/>
            <person name="Gruber A."/>
            <person name="Irimia M."/>
            <person name="Maruyama S."/>
            <person name="Arias M.C."/>
            <person name="Ball S.G."/>
            <person name="Gile G.H."/>
            <person name="Hirakawa Y."/>
            <person name="Hopkins J.F."/>
            <person name="Kuo A."/>
            <person name="Rensing S.A."/>
            <person name="Schmutz J."/>
            <person name="Symeonidi A."/>
            <person name="Elias M."/>
            <person name="Eveleigh R.J."/>
            <person name="Herman E.K."/>
            <person name="Klute M.J."/>
            <person name="Nakayama T."/>
            <person name="Obornik M."/>
            <person name="Reyes-Prieto A."/>
            <person name="Armbrust E.V."/>
            <person name="Aves S.J."/>
            <person name="Beiko R.G."/>
            <person name="Coutinho P."/>
            <person name="Dacks J.B."/>
            <person name="Durnford D.G."/>
            <person name="Fast N.M."/>
            <person name="Green B.R."/>
            <person name="Grisdale C.J."/>
            <person name="Hempel F."/>
            <person name="Henrissat B."/>
            <person name="Hoppner M.P."/>
            <person name="Ishida K."/>
            <person name="Kim E."/>
            <person name="Koreny L."/>
            <person name="Kroth P.G."/>
            <person name="Liu Y."/>
            <person name="Malik S.B."/>
            <person name="Maier U.G."/>
            <person name="McRose D."/>
            <person name="Mock T."/>
            <person name="Neilson J.A."/>
            <person name="Onodera N.T."/>
            <person name="Poole A.M."/>
            <person name="Pritham E.J."/>
            <person name="Richards T.A."/>
            <person name="Rocap G."/>
            <person name="Roy S.W."/>
            <person name="Sarai C."/>
            <person name="Schaack S."/>
            <person name="Shirato S."/>
            <person name="Slamovits C.H."/>
            <person name="Spencer D.F."/>
            <person name="Suzuki S."/>
            <person name="Worden A.Z."/>
            <person name="Zauner S."/>
            <person name="Barry K."/>
            <person name="Bell C."/>
            <person name="Bharti A.K."/>
            <person name="Crow J.A."/>
            <person name="Grimwood J."/>
            <person name="Kramer R."/>
            <person name="Lindquist E."/>
            <person name="Lucas S."/>
            <person name="Salamov A."/>
            <person name="McFadden G.I."/>
            <person name="Lane C.E."/>
            <person name="Keeling P.J."/>
            <person name="Gray M.W."/>
            <person name="Grigoriev I.V."/>
            <person name="Archibald J.M."/>
        </authorList>
    </citation>
    <scope>NUCLEOTIDE SEQUENCE</scope>
    <source>
        <strain evidence="2 4">CCMP2712</strain>
    </source>
</reference>
<reference evidence="3" key="3">
    <citation type="submission" date="2015-06" db="UniProtKB">
        <authorList>
            <consortium name="EnsemblProtists"/>
        </authorList>
    </citation>
    <scope>IDENTIFICATION</scope>
</reference>
<keyword evidence="4" id="KW-1185">Reference proteome</keyword>
<evidence type="ECO:0000313" key="2">
    <source>
        <dbReference type="EMBL" id="EKX35765.1"/>
    </source>
</evidence>
<dbReference type="Proteomes" id="UP000011087">
    <property type="component" value="Unassembled WGS sequence"/>
</dbReference>
<dbReference type="RefSeq" id="XP_005822745.1">
    <property type="nucleotide sequence ID" value="XM_005822688.1"/>
</dbReference>
<dbReference type="GeneID" id="17292493"/>
<evidence type="ECO:0000256" key="1">
    <source>
        <dbReference type="SAM" id="MobiDB-lite"/>
    </source>
</evidence>
<feature type="compositionally biased region" description="Low complexity" evidence="1">
    <location>
        <begin position="82"/>
        <end position="94"/>
    </location>
</feature>
<name>L1IIY6_GUITC</name>
<feature type="compositionally biased region" description="Acidic residues" evidence="1">
    <location>
        <begin position="100"/>
        <end position="139"/>
    </location>
</feature>
<dbReference type="PaxDb" id="55529-EKX35765"/>